<sequence length="202" mass="20991">MAKENPPVHPEEVVPTLAGTQPANSGALLPQVPPPVVQVSSTLDEHARIMTLENTVNMIATNMVELMTALKNQNRASSSSNLPPEDVDTPAPSMTHAPATEPANAFTSPPPAPTAVPLSLAAFLAPDQAISVPPPMSIPAPALIYTAPPLMVIPASMAFVPAHTVESFLHQAPQSNIGLPHQAPPPINITFLEPGTPIHAAP</sequence>
<protein>
    <recommendedName>
        <fullName evidence="4">Extensin-like</fullName>
    </recommendedName>
</protein>
<organism evidence="2 3">
    <name type="scientific">Punica granatum</name>
    <name type="common">Pomegranate</name>
    <dbReference type="NCBI Taxonomy" id="22663"/>
    <lineage>
        <taxon>Eukaryota</taxon>
        <taxon>Viridiplantae</taxon>
        <taxon>Streptophyta</taxon>
        <taxon>Embryophyta</taxon>
        <taxon>Tracheophyta</taxon>
        <taxon>Spermatophyta</taxon>
        <taxon>Magnoliopsida</taxon>
        <taxon>eudicotyledons</taxon>
        <taxon>Gunneridae</taxon>
        <taxon>Pentapetalae</taxon>
        <taxon>rosids</taxon>
        <taxon>malvids</taxon>
        <taxon>Myrtales</taxon>
        <taxon>Lythraceae</taxon>
        <taxon>Punica</taxon>
    </lineage>
</organism>
<comment type="caution">
    <text evidence="2">The sequence shown here is derived from an EMBL/GenBank/DDBJ whole genome shotgun (WGS) entry which is preliminary data.</text>
</comment>
<proteinExistence type="predicted"/>
<name>A0A2I0K7T0_PUNGR</name>
<dbReference type="AlphaFoldDB" id="A0A2I0K7T0"/>
<keyword evidence="3" id="KW-1185">Reference proteome</keyword>
<feature type="region of interest" description="Disordered" evidence="1">
    <location>
        <begin position="74"/>
        <end position="111"/>
    </location>
</feature>
<reference evidence="2 3" key="1">
    <citation type="submission" date="2017-11" db="EMBL/GenBank/DDBJ databases">
        <title>De-novo sequencing of pomegranate (Punica granatum L.) genome.</title>
        <authorList>
            <person name="Akparov Z."/>
            <person name="Amiraslanov A."/>
            <person name="Hajiyeva S."/>
            <person name="Abbasov M."/>
            <person name="Kaur K."/>
            <person name="Hamwieh A."/>
            <person name="Solovyev V."/>
            <person name="Salamov A."/>
            <person name="Braich B."/>
            <person name="Kosarev P."/>
            <person name="Mahmoud A."/>
            <person name="Hajiyev E."/>
            <person name="Babayeva S."/>
            <person name="Izzatullayeva V."/>
            <person name="Mammadov A."/>
            <person name="Mammadov A."/>
            <person name="Sharifova S."/>
            <person name="Ojaghi J."/>
            <person name="Eynullazada K."/>
            <person name="Bayramov B."/>
            <person name="Abdulazimova A."/>
            <person name="Shahmuradov I."/>
        </authorList>
    </citation>
    <scope>NUCLEOTIDE SEQUENCE [LARGE SCALE GENOMIC DNA]</scope>
    <source>
        <strain evidence="3">cv. AG2017</strain>
        <tissue evidence="2">Leaf</tissue>
    </source>
</reference>
<dbReference type="EMBL" id="PGOL01000803">
    <property type="protein sequence ID" value="PKI64609.1"/>
    <property type="molecule type" value="Genomic_DNA"/>
</dbReference>
<feature type="region of interest" description="Disordered" evidence="1">
    <location>
        <begin position="1"/>
        <end position="31"/>
    </location>
</feature>
<evidence type="ECO:0008006" key="4">
    <source>
        <dbReference type="Google" id="ProtNLM"/>
    </source>
</evidence>
<dbReference type="Proteomes" id="UP000233551">
    <property type="component" value="Unassembled WGS sequence"/>
</dbReference>
<evidence type="ECO:0000313" key="2">
    <source>
        <dbReference type="EMBL" id="PKI64609.1"/>
    </source>
</evidence>
<evidence type="ECO:0000313" key="3">
    <source>
        <dbReference type="Proteomes" id="UP000233551"/>
    </source>
</evidence>
<evidence type="ECO:0000256" key="1">
    <source>
        <dbReference type="SAM" id="MobiDB-lite"/>
    </source>
</evidence>
<accession>A0A2I0K7T0</accession>
<gene>
    <name evidence="2" type="ORF">CRG98_015041</name>
</gene>